<dbReference type="Proteomes" id="UP000284024">
    <property type="component" value="Unassembled WGS sequence"/>
</dbReference>
<dbReference type="InterPro" id="IPR043149">
    <property type="entry name" value="TagF_N"/>
</dbReference>
<dbReference type="RefSeq" id="WP_118235923.1">
    <property type="nucleotide sequence ID" value="NZ_JAQDEF010000006.1"/>
</dbReference>
<dbReference type="Pfam" id="PF04464">
    <property type="entry name" value="Glyphos_transf"/>
    <property type="match status" value="1"/>
</dbReference>
<keyword evidence="3" id="KW-1003">Cell membrane</keyword>
<dbReference type="Gene3D" id="3.40.50.11820">
    <property type="match status" value="1"/>
</dbReference>
<sequence>MSKLKLYGKRNILYKCVMYLMRIFPIDEKKVVVSNFRGEGFYDNPKYIIEKLFDLDSSYKIFWLVNDEMEVFPGYIKKVKIHTIRSLFHLTTAGIWIDDCRKPLYTTKRKGQYYIQTWHAGISNKLGEALARESLSDEYILAAKNDSEMANLFLSNSDWLSDSYKKSFWYNGEILKKGLPREDILFADSNKFYKEVCKFYGVEEDVCFLLYAPTFRKNEDLSAYDIDYDRLITTLRRYNNVNWKIIIRLHPNIAMKKDAIKYSESILNGSIYPDINHLILASSFVISDYSSCIFDAMIAKTKVLIYANDICSYDRPLAFKWSDLPFLVAENNDELNYNIQFFDENIYQSKVSGFLNKCGFYENGQAAEEVAKLIVNLKRKIKNESE</sequence>
<dbReference type="InterPro" id="IPR007554">
    <property type="entry name" value="Glycerophosphate_synth"/>
</dbReference>
<keyword evidence="5" id="KW-0777">Teichoic acid biosynthesis</keyword>
<accession>A0A414VZZ8</accession>
<dbReference type="GO" id="GO:0019350">
    <property type="term" value="P:teichoic acid biosynthetic process"/>
    <property type="evidence" value="ECO:0007669"/>
    <property type="project" value="UniProtKB-KW"/>
</dbReference>
<dbReference type="PANTHER" id="PTHR37316">
    <property type="entry name" value="TEICHOIC ACID GLYCEROL-PHOSPHATE PRIMASE"/>
    <property type="match status" value="1"/>
</dbReference>
<dbReference type="PANTHER" id="PTHR37316:SF3">
    <property type="entry name" value="TEICHOIC ACID GLYCEROL-PHOSPHATE TRANSFERASE"/>
    <property type="match status" value="1"/>
</dbReference>
<reference evidence="7 8" key="1">
    <citation type="submission" date="2018-08" db="EMBL/GenBank/DDBJ databases">
        <title>A genome reference for cultivated species of the human gut microbiota.</title>
        <authorList>
            <person name="Zou Y."/>
            <person name="Xue W."/>
            <person name="Luo G."/>
        </authorList>
    </citation>
    <scope>NUCLEOTIDE SEQUENCE [LARGE SCALE GENOMIC DNA]</scope>
    <source>
        <strain evidence="7 8">AM18-2AC</strain>
    </source>
</reference>
<evidence type="ECO:0000313" key="8">
    <source>
        <dbReference type="Proteomes" id="UP000284024"/>
    </source>
</evidence>
<proteinExistence type="inferred from homology"/>
<gene>
    <name evidence="7" type="ORF">DW222_12185</name>
</gene>
<dbReference type="EMBL" id="QRJH01000006">
    <property type="protein sequence ID" value="RHH17423.1"/>
    <property type="molecule type" value="Genomic_DNA"/>
</dbReference>
<dbReference type="InterPro" id="IPR043148">
    <property type="entry name" value="TagF_C"/>
</dbReference>
<comment type="subcellular location">
    <subcellularLocation>
        <location evidence="1">Cell membrane</location>
        <topology evidence="1">Peripheral membrane protein</topology>
    </subcellularLocation>
</comment>
<keyword evidence="4 7" id="KW-0808">Transferase</keyword>
<evidence type="ECO:0000256" key="2">
    <source>
        <dbReference type="ARBA" id="ARBA00010488"/>
    </source>
</evidence>
<comment type="similarity">
    <text evidence="2">Belongs to the CDP-glycerol glycerophosphotransferase family.</text>
</comment>
<protein>
    <submittedName>
        <fullName evidence="7">CDP-glycerol--glycerophosphate glycerophosphotransferase</fullName>
    </submittedName>
</protein>
<evidence type="ECO:0000256" key="4">
    <source>
        <dbReference type="ARBA" id="ARBA00022679"/>
    </source>
</evidence>
<name>A0A414VZZ8_9FIRM</name>
<evidence type="ECO:0000256" key="5">
    <source>
        <dbReference type="ARBA" id="ARBA00022944"/>
    </source>
</evidence>
<dbReference type="GO" id="GO:0047355">
    <property type="term" value="F:CDP-glycerol glycerophosphotransferase activity"/>
    <property type="evidence" value="ECO:0007669"/>
    <property type="project" value="InterPro"/>
</dbReference>
<dbReference type="GO" id="GO:0005886">
    <property type="term" value="C:plasma membrane"/>
    <property type="evidence" value="ECO:0007669"/>
    <property type="project" value="UniProtKB-SubCell"/>
</dbReference>
<dbReference type="SUPFAM" id="SSF53756">
    <property type="entry name" value="UDP-Glycosyltransferase/glycogen phosphorylase"/>
    <property type="match status" value="1"/>
</dbReference>
<dbReference type="Gene3D" id="3.40.50.12580">
    <property type="match status" value="1"/>
</dbReference>
<comment type="caution">
    <text evidence="7">The sequence shown here is derived from an EMBL/GenBank/DDBJ whole genome shotgun (WGS) entry which is preliminary data.</text>
</comment>
<evidence type="ECO:0000256" key="1">
    <source>
        <dbReference type="ARBA" id="ARBA00004202"/>
    </source>
</evidence>
<evidence type="ECO:0000256" key="3">
    <source>
        <dbReference type="ARBA" id="ARBA00022475"/>
    </source>
</evidence>
<dbReference type="InterPro" id="IPR051612">
    <property type="entry name" value="Teichoic_Acid_Biosynth"/>
</dbReference>
<organism evidence="7 8">
    <name type="scientific">Blautia obeum</name>
    <dbReference type="NCBI Taxonomy" id="40520"/>
    <lineage>
        <taxon>Bacteria</taxon>
        <taxon>Bacillati</taxon>
        <taxon>Bacillota</taxon>
        <taxon>Clostridia</taxon>
        <taxon>Lachnospirales</taxon>
        <taxon>Lachnospiraceae</taxon>
        <taxon>Blautia</taxon>
    </lineage>
</organism>
<evidence type="ECO:0000256" key="6">
    <source>
        <dbReference type="ARBA" id="ARBA00023136"/>
    </source>
</evidence>
<keyword evidence="6" id="KW-0472">Membrane</keyword>
<dbReference type="AlphaFoldDB" id="A0A414VZZ8"/>
<evidence type="ECO:0000313" key="7">
    <source>
        <dbReference type="EMBL" id="RHH17423.1"/>
    </source>
</evidence>